<sequence length="869" mass="94203">MNFIIQFVVGIVLSLASSLFQQATAQKQQKATGTRGSAQVGGKVPQYFLMGTVGEPGKFEYGNSWGEANGVPNAYSVDVYSFGDLAINDMVGLFVNATRVPLTTAGAVEQGNPVTLKDDGGQRRLWWKFLNGSQIGSDAYLTSKFGADPDRPWTGDMVGRGLPLLITTSLWDEKLWTGFPSFVGEFQGIKLYDITKDSTAGGSGPQRWENPSTWAFSDNNAVMIYNIERGIYYNPPKPDGSPATTLGKKIWGGSSTAAQLPYAVWAAAINACNENVSLVSGGTEKRFRAGRKINLNERPADVIRELLVGANARYCPAADGTKYILVGVPTVADFAFSDADVLATERLGAIPFPNLDDIINGATATYREPTQAWEDKETAPYIRADLEAEDDGRPQPDGFAFDTTFSGTQAQRLLKAIVEESRRFKTHVAALPPEFGQYRPLMVGAWTSERFGYVNKLFLITVRTRDIWGNVVFGLHEIDPADHNWNPTTDQRPLSFAPVVTNRPAPQAVVGFSVAPAIGNDSQGRPRRPGYDAFWSSTSVAVDVDFVRISHRLKGETTNRWVGLIPRPELLTGSARVLDSLLQGEVFEVQIQYVTNSGRRTLASGWLEVIIPDVKLNALDVELDDLANEIGDKVAELEDWARHNTRETIEEKRKAILLNVQGAVGDFNDRQIIRRETSSETANNRALFREEILTATGPNSAIVARIEELRAEVFDPVSGLPATTEIVNLLSAEVHHPTTGLEAIGNSILSLTSSVAGQSAEGLFRIFTAATPEGASARVALSVAASGGAAPNSAAMYLDAMTDGKSRILMVADQIGFTNGTSLENPFVFEGGVLTMRATRVQTITAGVLQSPDGKMVINLNAKRIAITT</sequence>
<dbReference type="Proteomes" id="UP000033411">
    <property type="component" value="Unassembled WGS sequence"/>
</dbReference>
<protein>
    <recommendedName>
        <fullName evidence="4">Tip attachment protein J domain-containing protein</fullName>
    </recommendedName>
</protein>
<evidence type="ECO:0008006" key="4">
    <source>
        <dbReference type="Google" id="ProtNLM"/>
    </source>
</evidence>
<proteinExistence type="predicted"/>
<accession>A0A0F5QEV9</accession>
<organism evidence="2 3">
    <name type="scientific">Devosia epidermidihirudinis</name>
    <dbReference type="NCBI Taxonomy" id="1293439"/>
    <lineage>
        <taxon>Bacteria</taxon>
        <taxon>Pseudomonadati</taxon>
        <taxon>Pseudomonadota</taxon>
        <taxon>Alphaproteobacteria</taxon>
        <taxon>Hyphomicrobiales</taxon>
        <taxon>Devosiaceae</taxon>
        <taxon>Devosia</taxon>
    </lineage>
</organism>
<dbReference type="RefSeq" id="WP_046138273.1">
    <property type="nucleotide sequence ID" value="NZ_LANJ01000011.1"/>
</dbReference>
<feature type="signal peptide" evidence="1">
    <location>
        <begin position="1"/>
        <end position="25"/>
    </location>
</feature>
<evidence type="ECO:0000256" key="1">
    <source>
        <dbReference type="SAM" id="SignalP"/>
    </source>
</evidence>
<evidence type="ECO:0000313" key="3">
    <source>
        <dbReference type="Proteomes" id="UP000033411"/>
    </source>
</evidence>
<name>A0A0F5QEV9_9HYPH</name>
<dbReference type="PATRIC" id="fig|1293439.3.peg.500"/>
<feature type="chain" id="PRO_5002494753" description="Tip attachment protein J domain-containing protein" evidence="1">
    <location>
        <begin position="26"/>
        <end position="869"/>
    </location>
</feature>
<dbReference type="OrthoDB" id="7822067at2"/>
<keyword evidence="1" id="KW-0732">Signal</keyword>
<evidence type="ECO:0000313" key="2">
    <source>
        <dbReference type="EMBL" id="KKC39500.1"/>
    </source>
</evidence>
<reference evidence="2 3" key="1">
    <citation type="submission" date="2015-03" db="EMBL/GenBank/DDBJ databases">
        <authorList>
            <person name="Lepp D."/>
            <person name="Hassan Y.I."/>
            <person name="Li X.-Z."/>
            <person name="Zhou T."/>
        </authorList>
    </citation>
    <scope>NUCLEOTIDE SEQUENCE [LARGE SCALE GENOMIC DNA]</scope>
    <source>
        <strain evidence="2 3">E84</strain>
    </source>
</reference>
<comment type="caution">
    <text evidence="2">The sequence shown here is derived from an EMBL/GenBank/DDBJ whole genome shotgun (WGS) entry which is preliminary data.</text>
</comment>
<dbReference type="EMBL" id="LANJ01000011">
    <property type="protein sequence ID" value="KKC39500.1"/>
    <property type="molecule type" value="Genomic_DNA"/>
</dbReference>
<keyword evidence="3" id="KW-1185">Reference proteome</keyword>
<dbReference type="STRING" id="1293439.WH87_04695"/>
<dbReference type="AlphaFoldDB" id="A0A0F5QEV9"/>
<gene>
    <name evidence="2" type="ORF">WH87_04695</name>
</gene>